<evidence type="ECO:0000313" key="3">
    <source>
        <dbReference type="EMBL" id="TDV57132.1"/>
    </source>
</evidence>
<dbReference type="AlphaFoldDB" id="A0A4R7W3R7"/>
<comment type="similarity">
    <text evidence="1">Belongs to the YciI family.</text>
</comment>
<comment type="caution">
    <text evidence="3">The sequence shown here is derived from an EMBL/GenBank/DDBJ whole genome shotgun (WGS) entry which is preliminary data.</text>
</comment>
<dbReference type="SUPFAM" id="SSF54909">
    <property type="entry name" value="Dimeric alpha+beta barrel"/>
    <property type="match status" value="1"/>
</dbReference>
<dbReference type="Gene3D" id="3.30.70.1060">
    <property type="entry name" value="Dimeric alpha+beta barrel"/>
    <property type="match status" value="1"/>
</dbReference>
<protein>
    <recommendedName>
        <fullName evidence="2">YCII-related domain-containing protein</fullName>
    </recommendedName>
</protein>
<dbReference type="EMBL" id="SOCP01000001">
    <property type="protein sequence ID" value="TDV57132.1"/>
    <property type="molecule type" value="Genomic_DNA"/>
</dbReference>
<gene>
    <name evidence="3" type="ORF">CLV71_1013</name>
</gene>
<sequence>MRFMVIRKADEETEAGVLPSTELLDAMGRYNEELVKAGVMLSGSGLMASDRGARLHFDGAGSTTVTDGPFAEAKELVAGYSIVRADSLAEVIEWVLKWPVEDGHGNAEIEIRQVVEAEDFGDSVTDENRAFTVDLLADK</sequence>
<name>A0A4R7W3R7_9PSEU</name>
<dbReference type="PANTHER" id="PTHR35174:SF4">
    <property type="entry name" value="BLL7163 PROTEIN"/>
    <property type="match status" value="1"/>
</dbReference>
<dbReference type="InterPro" id="IPR011008">
    <property type="entry name" value="Dimeric_a/b-barrel"/>
</dbReference>
<dbReference type="PANTHER" id="PTHR35174">
    <property type="entry name" value="BLL7171 PROTEIN-RELATED"/>
    <property type="match status" value="1"/>
</dbReference>
<proteinExistence type="inferred from homology"/>
<evidence type="ECO:0000259" key="2">
    <source>
        <dbReference type="Pfam" id="PF03795"/>
    </source>
</evidence>
<dbReference type="Proteomes" id="UP000294927">
    <property type="component" value="Unassembled WGS sequence"/>
</dbReference>
<dbReference type="InterPro" id="IPR005545">
    <property type="entry name" value="YCII"/>
</dbReference>
<dbReference type="OrthoDB" id="668782at2"/>
<reference evidence="3 4" key="1">
    <citation type="submission" date="2019-03" db="EMBL/GenBank/DDBJ databases">
        <title>Genomic Encyclopedia of Archaeal and Bacterial Type Strains, Phase II (KMG-II): from individual species to whole genera.</title>
        <authorList>
            <person name="Goeker M."/>
        </authorList>
    </citation>
    <scope>NUCLEOTIDE SEQUENCE [LARGE SCALE GENOMIC DNA]</scope>
    <source>
        <strain evidence="3 4">DSM 45499</strain>
    </source>
</reference>
<feature type="domain" description="YCII-related" evidence="2">
    <location>
        <begin position="1"/>
        <end position="102"/>
    </location>
</feature>
<keyword evidence="4" id="KW-1185">Reference proteome</keyword>
<dbReference type="Pfam" id="PF03795">
    <property type="entry name" value="YCII"/>
    <property type="match status" value="1"/>
</dbReference>
<evidence type="ECO:0000256" key="1">
    <source>
        <dbReference type="ARBA" id="ARBA00007689"/>
    </source>
</evidence>
<accession>A0A4R7W3R7</accession>
<organism evidence="3 4">
    <name type="scientific">Actinophytocola oryzae</name>
    <dbReference type="NCBI Taxonomy" id="502181"/>
    <lineage>
        <taxon>Bacteria</taxon>
        <taxon>Bacillati</taxon>
        <taxon>Actinomycetota</taxon>
        <taxon>Actinomycetes</taxon>
        <taxon>Pseudonocardiales</taxon>
        <taxon>Pseudonocardiaceae</taxon>
    </lineage>
</organism>
<evidence type="ECO:0000313" key="4">
    <source>
        <dbReference type="Proteomes" id="UP000294927"/>
    </source>
</evidence>
<dbReference type="RefSeq" id="WP_133900469.1">
    <property type="nucleotide sequence ID" value="NZ_SOCP01000001.1"/>
</dbReference>